<proteinExistence type="predicted"/>
<evidence type="ECO:0000259" key="1">
    <source>
        <dbReference type="Pfam" id="PF20448"/>
    </source>
</evidence>
<gene>
    <name evidence="2" type="ORF">BILFYP9_04025</name>
</gene>
<name>A0A6N2X0H0_9BACE</name>
<reference evidence="2" key="1">
    <citation type="submission" date="2019-11" db="EMBL/GenBank/DDBJ databases">
        <authorList>
            <person name="Feng L."/>
        </authorList>
    </citation>
    <scope>NUCLEOTIDE SEQUENCE</scope>
    <source>
        <strain evidence="2">BintestinalisLFYP9</strain>
    </source>
</reference>
<feature type="domain" description="DUF6705" evidence="1">
    <location>
        <begin position="14"/>
        <end position="205"/>
    </location>
</feature>
<sequence>MINILIKIVIKNNMKRINLTLCLILITICILAQNSKKINGAGNNINAYIGTWVYQSNDTIFKIVFQKGKKISPYGETHGLYGGYYLSVKGEVLENYMGPLPTCWNLEISTTRPDNMYIWAPNSDSYDKSTVPTLGMSFYDKRKKHFNGKGISGGYIKLLSPKKLLWHLDEKEGIWWEVEGREDTDITKVLPIGFSVPEHAILTKEE</sequence>
<accession>A0A6N2X0H0</accession>
<protein>
    <recommendedName>
        <fullName evidence="1">DUF6705 domain-containing protein</fullName>
    </recommendedName>
</protein>
<dbReference type="AlphaFoldDB" id="A0A6N2X0H0"/>
<evidence type="ECO:0000313" key="2">
    <source>
        <dbReference type="EMBL" id="VYT47437.1"/>
    </source>
</evidence>
<dbReference type="Pfam" id="PF20448">
    <property type="entry name" value="DUF6705"/>
    <property type="match status" value="1"/>
</dbReference>
<dbReference type="EMBL" id="CACRSU010000048">
    <property type="protein sequence ID" value="VYT47437.1"/>
    <property type="molecule type" value="Genomic_DNA"/>
</dbReference>
<dbReference type="InterPro" id="IPR046551">
    <property type="entry name" value="DUF6705"/>
</dbReference>
<organism evidence="2">
    <name type="scientific">Bacteroides intestinalis</name>
    <dbReference type="NCBI Taxonomy" id="329854"/>
    <lineage>
        <taxon>Bacteria</taxon>
        <taxon>Pseudomonadati</taxon>
        <taxon>Bacteroidota</taxon>
        <taxon>Bacteroidia</taxon>
        <taxon>Bacteroidales</taxon>
        <taxon>Bacteroidaceae</taxon>
        <taxon>Bacteroides</taxon>
    </lineage>
</organism>